<comment type="caution">
    <text evidence="1">The sequence shown here is derived from an EMBL/GenBank/DDBJ whole genome shotgun (WGS) entry which is preliminary data.</text>
</comment>
<accession>A0AAV8XLC3</accession>
<dbReference type="EMBL" id="JAPWTK010000472">
    <property type="protein sequence ID" value="KAJ8939707.1"/>
    <property type="molecule type" value="Genomic_DNA"/>
</dbReference>
<evidence type="ECO:0000313" key="2">
    <source>
        <dbReference type="Proteomes" id="UP001162162"/>
    </source>
</evidence>
<organism evidence="1 2">
    <name type="scientific">Aromia moschata</name>
    <dbReference type="NCBI Taxonomy" id="1265417"/>
    <lineage>
        <taxon>Eukaryota</taxon>
        <taxon>Metazoa</taxon>
        <taxon>Ecdysozoa</taxon>
        <taxon>Arthropoda</taxon>
        <taxon>Hexapoda</taxon>
        <taxon>Insecta</taxon>
        <taxon>Pterygota</taxon>
        <taxon>Neoptera</taxon>
        <taxon>Endopterygota</taxon>
        <taxon>Coleoptera</taxon>
        <taxon>Polyphaga</taxon>
        <taxon>Cucujiformia</taxon>
        <taxon>Chrysomeloidea</taxon>
        <taxon>Cerambycidae</taxon>
        <taxon>Cerambycinae</taxon>
        <taxon>Callichromatini</taxon>
        <taxon>Aromia</taxon>
    </lineage>
</organism>
<gene>
    <name evidence="1" type="ORF">NQ318_009807</name>
</gene>
<dbReference type="SMART" id="SM00700">
    <property type="entry name" value="JHBP"/>
    <property type="match status" value="1"/>
</dbReference>
<dbReference type="InterPro" id="IPR010562">
    <property type="entry name" value="Haemolymph_juvenile_hormone-bd"/>
</dbReference>
<dbReference type="AlphaFoldDB" id="A0AAV8XLC3"/>
<proteinExistence type="predicted"/>
<dbReference type="GO" id="GO:0005615">
    <property type="term" value="C:extracellular space"/>
    <property type="evidence" value="ECO:0007669"/>
    <property type="project" value="TreeGrafter"/>
</dbReference>
<dbReference type="Pfam" id="PF06585">
    <property type="entry name" value="JHBP"/>
    <property type="match status" value="1"/>
</dbReference>
<protein>
    <submittedName>
        <fullName evidence="1">Uncharacterized protein</fullName>
    </submittedName>
</protein>
<dbReference type="PANTHER" id="PTHR11008">
    <property type="entry name" value="PROTEIN TAKEOUT-LIKE PROTEIN"/>
    <property type="match status" value="1"/>
</dbReference>
<keyword evidence="2" id="KW-1185">Reference proteome</keyword>
<name>A0AAV8XLC3_9CUCU</name>
<evidence type="ECO:0000313" key="1">
    <source>
        <dbReference type="EMBL" id="KAJ8939707.1"/>
    </source>
</evidence>
<dbReference type="Gene3D" id="3.15.10.30">
    <property type="entry name" value="Haemolymph juvenile hormone binding protein"/>
    <property type="match status" value="1"/>
</dbReference>
<sequence length="153" mass="17240">MRSRIDIKNRRASVQLLFDKVTIVGKYEVNGRILILPIQGDGDINVTTDALNVHYTVDYTTEQKDGEDYIVPVNAQSDFTVKKASFHLSNLFNGNEQLGTELKSEATNKVLNDEWDKFVEAIKPAMNNLISEIATGIVKTITSKIPYNDFFPE</sequence>
<dbReference type="Proteomes" id="UP001162162">
    <property type="component" value="Unassembled WGS sequence"/>
</dbReference>
<dbReference type="PANTHER" id="PTHR11008:SF41">
    <property type="entry name" value="RE70318P"/>
    <property type="match status" value="1"/>
</dbReference>
<reference evidence="1" key="1">
    <citation type="journal article" date="2023" name="Insect Mol. Biol.">
        <title>Genome sequencing provides insights into the evolution of gene families encoding plant cell wall-degrading enzymes in longhorned beetles.</title>
        <authorList>
            <person name="Shin N.R."/>
            <person name="Okamura Y."/>
            <person name="Kirsch R."/>
            <person name="Pauchet Y."/>
        </authorList>
    </citation>
    <scope>NUCLEOTIDE SEQUENCE</scope>
    <source>
        <strain evidence="1">AMC_N1</strain>
    </source>
</reference>
<dbReference type="InterPro" id="IPR038606">
    <property type="entry name" value="To_sf"/>
</dbReference>